<feature type="transmembrane region" description="Helical" evidence="1">
    <location>
        <begin position="16"/>
        <end position="37"/>
    </location>
</feature>
<dbReference type="PANTHER" id="PTHR33371:SF18">
    <property type="entry name" value="MCE-FAMILY PROTEIN MCE3C"/>
    <property type="match status" value="1"/>
</dbReference>
<comment type="caution">
    <text evidence="3">The sequence shown here is derived from an EMBL/GenBank/DDBJ whole genome shotgun (WGS) entry which is preliminary data.</text>
</comment>
<dbReference type="EMBL" id="JAZDUF010000003">
    <property type="protein sequence ID" value="MEE3851013.1"/>
    <property type="molecule type" value="Genomic_DNA"/>
</dbReference>
<protein>
    <submittedName>
        <fullName evidence="3">MCE family protein</fullName>
    </submittedName>
</protein>
<dbReference type="Pfam" id="PF02470">
    <property type="entry name" value="MlaD"/>
    <property type="match status" value="1"/>
</dbReference>
<dbReference type="PANTHER" id="PTHR33371">
    <property type="entry name" value="INTERMEMBRANE PHOSPHOLIPID TRANSPORT SYSTEM BINDING PROTEIN MLAD-RELATED"/>
    <property type="match status" value="1"/>
</dbReference>
<evidence type="ECO:0000313" key="4">
    <source>
        <dbReference type="Proteomes" id="UP001347146"/>
    </source>
</evidence>
<evidence type="ECO:0000313" key="3">
    <source>
        <dbReference type="EMBL" id="MEE3851013.1"/>
    </source>
</evidence>
<name>A0ABU7MD39_9ACTN</name>
<accession>A0ABU7MD39</accession>
<dbReference type="InterPro" id="IPR052336">
    <property type="entry name" value="MlaD_Phospholipid_Transporter"/>
</dbReference>
<sequence length="371" mass="40956">MQTLNYDNLRENRTSIPVLSSVGAIIRSLWAFGIDLVNRMTDHKPKSNRGRRRSELRWGVAGVVVSLVAGLIAVGVYWFAPGHYRVVAQFEEAGQMKVGNSVRVAGVPVGTVKSIDLQSDHVDVEMAVRWGTYLGDRTRADVKMLTIVGGSFVDLTPDGDASIGDEPIPTDRTSVPYSLMETFQTIQPKLTEIDADPLRKTMSDFNEALTANPGALRKNITLIHSMLDNLQQRQDEFGSMLRLAADYAEQINANGDVITQMARNLSSFISEYAVFAPRLNLVLHRTGVLLERLRGVVLLYNDDIQPLIDQLDAIGRDFGPALQRYTPLIEQGRDLINRLEGMVAPDGSIVIDQSNVVLSSVYCIPMVGVKC</sequence>
<proteinExistence type="predicted"/>
<dbReference type="RefSeq" id="WP_330432682.1">
    <property type="nucleotide sequence ID" value="NZ_JAZDUF010000003.1"/>
</dbReference>
<evidence type="ECO:0000259" key="2">
    <source>
        <dbReference type="Pfam" id="PF02470"/>
    </source>
</evidence>
<organism evidence="3 4">
    <name type="scientific">Gordonia sesuvii</name>
    <dbReference type="NCBI Taxonomy" id="3116777"/>
    <lineage>
        <taxon>Bacteria</taxon>
        <taxon>Bacillati</taxon>
        <taxon>Actinomycetota</taxon>
        <taxon>Actinomycetes</taxon>
        <taxon>Mycobacteriales</taxon>
        <taxon>Gordoniaceae</taxon>
        <taxon>Gordonia</taxon>
    </lineage>
</organism>
<feature type="transmembrane region" description="Helical" evidence="1">
    <location>
        <begin position="58"/>
        <end position="80"/>
    </location>
</feature>
<dbReference type="InterPro" id="IPR005693">
    <property type="entry name" value="Mce"/>
</dbReference>
<keyword evidence="1" id="KW-1133">Transmembrane helix</keyword>
<evidence type="ECO:0000256" key="1">
    <source>
        <dbReference type="SAM" id="Phobius"/>
    </source>
</evidence>
<dbReference type="InterPro" id="IPR003399">
    <property type="entry name" value="Mce/MlaD"/>
</dbReference>
<dbReference type="Proteomes" id="UP001347146">
    <property type="component" value="Unassembled WGS sequence"/>
</dbReference>
<feature type="domain" description="Mce/MlaD" evidence="2">
    <location>
        <begin position="83"/>
        <end position="157"/>
    </location>
</feature>
<dbReference type="NCBIfam" id="TIGR00996">
    <property type="entry name" value="Mtu_fam_mce"/>
    <property type="match status" value="1"/>
</dbReference>
<gene>
    <name evidence="3" type="ORF">VZC37_11765</name>
</gene>
<keyword evidence="4" id="KW-1185">Reference proteome</keyword>
<reference evidence="3 4" key="1">
    <citation type="submission" date="2024-01" db="EMBL/GenBank/DDBJ databases">
        <title>Draft genome sequence of Gordonia sp. LSe1-13.</title>
        <authorList>
            <person name="Suphannarot A."/>
            <person name="Mingma R."/>
        </authorList>
    </citation>
    <scope>NUCLEOTIDE SEQUENCE [LARGE SCALE GENOMIC DNA]</scope>
    <source>
        <strain evidence="3 4">LSe1-13</strain>
    </source>
</reference>
<keyword evidence="1" id="KW-0812">Transmembrane</keyword>
<keyword evidence="1" id="KW-0472">Membrane</keyword>